<dbReference type="SMART" id="SM00490">
    <property type="entry name" value="HELICc"/>
    <property type="match status" value="1"/>
</dbReference>
<dbReference type="InterPro" id="IPR049730">
    <property type="entry name" value="SNF2/RAD54-like_C"/>
</dbReference>
<evidence type="ECO:0000256" key="3">
    <source>
        <dbReference type="ARBA" id="ARBA00022741"/>
    </source>
</evidence>
<evidence type="ECO:0000259" key="10">
    <source>
        <dbReference type="PROSITE" id="PS51192"/>
    </source>
</evidence>
<feature type="region of interest" description="Disordered" evidence="9">
    <location>
        <begin position="150"/>
        <end position="171"/>
    </location>
</feature>
<dbReference type="GO" id="GO:0005524">
    <property type="term" value="F:ATP binding"/>
    <property type="evidence" value="ECO:0007669"/>
    <property type="project" value="UniProtKB-KW"/>
</dbReference>
<feature type="region of interest" description="Disordered" evidence="9">
    <location>
        <begin position="1781"/>
        <end position="1904"/>
    </location>
</feature>
<dbReference type="InterPro" id="IPR056026">
    <property type="entry name" value="DUF7607"/>
</dbReference>
<feature type="region of interest" description="Disordered" evidence="9">
    <location>
        <begin position="96"/>
        <end position="138"/>
    </location>
</feature>
<evidence type="ECO:0000313" key="13">
    <source>
        <dbReference type="Proteomes" id="UP000091956"/>
    </source>
</evidence>
<feature type="region of interest" description="Disordered" evidence="9">
    <location>
        <begin position="1988"/>
        <end position="2037"/>
    </location>
</feature>
<dbReference type="SUPFAM" id="SSF52540">
    <property type="entry name" value="P-loop containing nucleoside triphosphate hydrolases"/>
    <property type="match status" value="2"/>
</dbReference>
<feature type="region of interest" description="Disordered" evidence="9">
    <location>
        <begin position="753"/>
        <end position="782"/>
    </location>
</feature>
<evidence type="ECO:0000256" key="7">
    <source>
        <dbReference type="ARBA" id="ARBA00023125"/>
    </source>
</evidence>
<dbReference type="SMART" id="SM00487">
    <property type="entry name" value="DEXDc"/>
    <property type="match status" value="1"/>
</dbReference>
<name>A0A1B8GI04_9PEZI</name>
<protein>
    <submittedName>
        <fullName evidence="12">Uncharacterized protein</fullName>
    </submittedName>
</protein>
<comment type="subcellular location">
    <subcellularLocation>
        <location evidence="1">Nucleus</location>
    </subcellularLocation>
</comment>
<dbReference type="InterPro" id="IPR027417">
    <property type="entry name" value="P-loop_NTPase"/>
</dbReference>
<dbReference type="Pfam" id="PF00176">
    <property type="entry name" value="SNF2-rel_dom"/>
    <property type="match status" value="1"/>
</dbReference>
<dbReference type="CDD" id="cd18793">
    <property type="entry name" value="SF2_C_SNF"/>
    <property type="match status" value="1"/>
</dbReference>
<keyword evidence="8" id="KW-0539">Nucleus</keyword>
<evidence type="ECO:0000256" key="8">
    <source>
        <dbReference type="ARBA" id="ARBA00023242"/>
    </source>
</evidence>
<feature type="region of interest" description="Disordered" evidence="9">
    <location>
        <begin position="806"/>
        <end position="847"/>
    </location>
</feature>
<sequence length="2085" mass="231878">MSTMGEEDPWTWDTDRVVQELCTENRTWPPLSATQALPDATKLEFDLRQHEIDGFWLLTAITHQTLRDDFGLVGARSIKYRGTILHAISHFRGKSQEYARHAQQHGLQSRPDGGDFREPERSVTTSKAYTGLPTEDGVLPEAPGANQIATKEPPQVNPKSHSPVPIVPQNGLVPTPVDADDGCRSQLHSEELAPIGNGKQRKRLAPTLISQSIDPERRREIPTAADNVRIYDPQNLEPGVVFTGDDGRKRMVPVPQPGHDGIVPLIFRPPELAPPGAVTSMISGGVNALEAAKKLEHEAESKNRLQKKSTASLADGYLGKKSLPVDNVFYSGVPIGKEVPLADGGEGDFCQSYADISTGRRLYVNKRMSFLLRSQAVDFRRHGKGFTAVIPYPPRLKPRFQTPSFSLFHTTPNGNVITTREALTSWPELNLEQQKPSASSHGEERERFLSFNLPENMALGGPSSYDYWDPEVALEKYHHIDGGDEVLPLFGESDEDGEYDIETWREIEEERGTQEKASVVSQRHPLTSEEVSEAIDQGMALLHTKWHNEQLPKRQPKAWSIWQKSRTRNTRREKVNAAQKHLDRIVNDRLVKMRQEIINDQWTTQKQVHRQCQIMEQSIFDREDLLWQISVLEQTKPPAKPSPPNLSAPKSKKTTVQQLYLGADEEIIDAGSDSASSGDEMEGFIVSDEESARSDANELVTESDDSEFRRSIKKGATRRLQNYGDVAPSVECGAVDDTPMSGNADEVSDIDHKLSSQNLPPSSPLSSPQTPASSRLRHGASVDESSANFVDLTFLSDSPEIIDLVTPSKSRQKTAVGVSSLGSNTPKARSSNIEGSQTSESGAQLDAEKSLVVNKPPKNIPYDKPALIASYGYKAWEEENDPARLVITVLHNMPKEGRTSICELLSAHSPDELWTQTIDVMRECRDGKDKLRGMDATTFCIFTGVIRLFEMYVDCKKRNNRTDRLAPKTCQKLIDNIPKFRPFTRACLAAVEAYIDVTAPLADDDYDDDDEEPLLRTKRSLVTRPILSDEEQLETPRKRQRKIFENVEARKLREDDQMRLQEQEGRRQILRKKLAQSGSSLNSDRAKIIINESKYEDEGFIFVHDHIGSRIKNHQIYGVRFMWSQIVTRDKDGASQGCLLAHTMGLGKTMQVITLLVAIAEAACSDDLSVSSQIPDRLKRSRTLILSPPGLMDNWMDELLTWVPEKDVGPKIGRFRKVDSNMKIDQRLAEIDLWYKNGGILLLGFEMFRNILNMGPAEDKKPIIDQATFEVVEEQLLKGPNIIIADEAHKLKNTNSALTVAATRFESKSRIALTGSPLSNNVEEYHSMIEWIAPNYLGPVVEFRAKFVEPIEEGLYGNSTIAERRRALKMLEVLKEDISPKVNRADSSVLKNDLKPKIEFIITVPLTDLQHKAYTIYVKAMLGSPLDENQFTQSGKIRQTTLWSWIGILALLCNHPICFKNKLTERKNKVSNGDSDGDIAVPSDISQALISEVADLFGGYGPGTENVNNSYKTKILVQILDASREVGDKVLIFSTTIATLDYLENLCKLSKRNYGRLDGTTPMAKRQGLTKEFNIGDTEVYLISTTAGGLGLNLYGANRVIIFDFKWNPINEEQAVGRAYRLGQKKPVYVYRFIAGGTFEEKLHNKAVFKKQLASQLVDKQHIFAVAKREKGEFLFRPKHVEQKDLANVRGMDPSVLDKILDSQADTPSIRHIIMTDTFNRKGDDNLTPEERKEVRQLLQDEKLKRSDPAAWQALVIQRLGMERSRNEALFQNTVSGQFPTVLHGQSGQAHHLTPRMVPPPSQQPGAATPKSTDTNRNDSPSRPRTPRPAVPSSQAPRTPGRPPIMGSGTMSIAEDSQQRARAPVSPVRSLKEPGPVKNAGGRSHLPLPSTPSTSRHTQPRQPLGSQNLIHNLELSLKQRGHSQEQASEGPAASIYEYLQLSTGDNNDLLTSRIKEITAYIKSDTGFRDRVVSRALDAKRAIKTVFGDNIDSSNSTPQVHGNGNGTLTGIAPESSSSNGSPKPPTATASNTAATMGGLLKSKVGQTSIISSAEQSRDVQLQNQPIPKSLSRFGSSFSPGPRTDTD</sequence>
<dbReference type="GeneID" id="28838574"/>
<feature type="region of interest" description="Disordered" evidence="9">
    <location>
        <begin position="2050"/>
        <end position="2085"/>
    </location>
</feature>
<dbReference type="Pfam" id="PF24580">
    <property type="entry name" value="DUF7607"/>
    <property type="match status" value="1"/>
</dbReference>
<feature type="compositionally biased region" description="Low complexity" evidence="9">
    <location>
        <begin position="755"/>
        <end position="774"/>
    </location>
</feature>
<evidence type="ECO:0000256" key="6">
    <source>
        <dbReference type="ARBA" id="ARBA00022840"/>
    </source>
</evidence>
<feature type="compositionally biased region" description="Low complexity" evidence="9">
    <location>
        <begin position="2025"/>
        <end position="2034"/>
    </location>
</feature>
<keyword evidence="4" id="KW-0378">Hydrolase</keyword>
<dbReference type="PROSITE" id="PS51192">
    <property type="entry name" value="HELICASE_ATP_BIND_1"/>
    <property type="match status" value="1"/>
</dbReference>
<reference evidence="12 13" key="1">
    <citation type="submission" date="2016-03" db="EMBL/GenBank/DDBJ databases">
        <title>Comparative genomics of Pseudogymnoascus destructans, the fungus causing white-nose syndrome of bats.</title>
        <authorList>
            <person name="Palmer J.M."/>
            <person name="Drees K.P."/>
            <person name="Foster J.T."/>
            <person name="Lindner D.L."/>
        </authorList>
    </citation>
    <scope>NUCLEOTIDE SEQUENCE [LARGE SCALE GENOMIC DNA]</scope>
    <source>
        <strain evidence="12 13">UAMH 10579</strain>
    </source>
</reference>
<feature type="domain" description="Helicase ATP-binding" evidence="10">
    <location>
        <begin position="1129"/>
        <end position="1335"/>
    </location>
</feature>
<dbReference type="GO" id="GO:0005634">
    <property type="term" value="C:nucleus"/>
    <property type="evidence" value="ECO:0007669"/>
    <property type="project" value="UniProtKB-SubCell"/>
</dbReference>
<evidence type="ECO:0000256" key="9">
    <source>
        <dbReference type="SAM" id="MobiDB-lite"/>
    </source>
</evidence>
<keyword evidence="6" id="KW-0067">ATP-binding</keyword>
<evidence type="ECO:0000256" key="2">
    <source>
        <dbReference type="ARBA" id="ARBA00007025"/>
    </source>
</evidence>
<dbReference type="InterPro" id="IPR044574">
    <property type="entry name" value="ARIP4-like"/>
</dbReference>
<feature type="compositionally biased region" description="Low complexity" evidence="9">
    <location>
        <begin position="1883"/>
        <end position="1897"/>
    </location>
</feature>
<evidence type="ECO:0000259" key="11">
    <source>
        <dbReference type="PROSITE" id="PS51194"/>
    </source>
</evidence>
<keyword evidence="5" id="KW-0347">Helicase</keyword>
<reference evidence="13" key="2">
    <citation type="journal article" date="2018" name="Nat. Commun.">
        <title>Extreme sensitivity to ultraviolet light in the fungal pathogen causing white-nose syndrome of bats.</title>
        <authorList>
            <person name="Palmer J.M."/>
            <person name="Drees K.P."/>
            <person name="Foster J.T."/>
            <person name="Lindner D.L."/>
        </authorList>
    </citation>
    <scope>NUCLEOTIDE SEQUENCE [LARGE SCALE GENOMIC DNA]</scope>
    <source>
        <strain evidence="13">UAMH 10579</strain>
    </source>
</reference>
<dbReference type="Gene3D" id="3.40.50.10810">
    <property type="entry name" value="Tandem AAA-ATPase domain"/>
    <property type="match status" value="1"/>
</dbReference>
<feature type="compositionally biased region" description="Polar residues" evidence="9">
    <location>
        <begin position="1990"/>
        <end position="2020"/>
    </location>
</feature>
<dbReference type="InterPro" id="IPR014001">
    <property type="entry name" value="Helicase_ATP-bd"/>
</dbReference>
<evidence type="ECO:0000313" key="12">
    <source>
        <dbReference type="EMBL" id="OBT95444.2"/>
    </source>
</evidence>
<accession>A0A1B8GI04</accession>
<dbReference type="InterPro" id="IPR038718">
    <property type="entry name" value="SNF2-like_sf"/>
</dbReference>
<dbReference type="InterPro" id="IPR000330">
    <property type="entry name" value="SNF2_N"/>
</dbReference>
<dbReference type="STRING" id="342668.A0A1B8GI04"/>
<feature type="compositionally biased region" description="Polar residues" evidence="9">
    <location>
        <begin position="820"/>
        <end position="842"/>
    </location>
</feature>
<keyword evidence="3" id="KW-0547">Nucleotide-binding</keyword>
<organism evidence="12 13">
    <name type="scientific">Pseudogymnoascus verrucosus</name>
    <dbReference type="NCBI Taxonomy" id="342668"/>
    <lineage>
        <taxon>Eukaryota</taxon>
        <taxon>Fungi</taxon>
        <taxon>Dikarya</taxon>
        <taxon>Ascomycota</taxon>
        <taxon>Pezizomycotina</taxon>
        <taxon>Leotiomycetes</taxon>
        <taxon>Thelebolales</taxon>
        <taxon>Thelebolaceae</taxon>
        <taxon>Pseudogymnoascus</taxon>
    </lineage>
</organism>
<dbReference type="PANTHER" id="PTHR45797">
    <property type="entry name" value="RAD54-LIKE"/>
    <property type="match status" value="1"/>
</dbReference>
<feature type="domain" description="Helicase C-terminal" evidence="11">
    <location>
        <begin position="1515"/>
        <end position="1672"/>
    </location>
</feature>
<dbReference type="GO" id="GO:0004386">
    <property type="term" value="F:helicase activity"/>
    <property type="evidence" value="ECO:0007669"/>
    <property type="project" value="UniProtKB-KW"/>
</dbReference>
<dbReference type="Proteomes" id="UP000091956">
    <property type="component" value="Unassembled WGS sequence"/>
</dbReference>
<dbReference type="RefSeq" id="XP_059319603.1">
    <property type="nucleotide sequence ID" value="XM_059463676.1"/>
</dbReference>
<evidence type="ECO:0000256" key="1">
    <source>
        <dbReference type="ARBA" id="ARBA00004123"/>
    </source>
</evidence>
<proteinExistence type="inferred from homology"/>
<dbReference type="Pfam" id="PF00271">
    <property type="entry name" value="Helicase_C"/>
    <property type="match status" value="1"/>
</dbReference>
<dbReference type="GO" id="GO:0016887">
    <property type="term" value="F:ATP hydrolysis activity"/>
    <property type="evidence" value="ECO:0007669"/>
    <property type="project" value="InterPro"/>
</dbReference>
<keyword evidence="7" id="KW-0238">DNA-binding</keyword>
<dbReference type="PANTHER" id="PTHR45797:SF1">
    <property type="entry name" value="HELICASE ARIP4"/>
    <property type="match status" value="1"/>
</dbReference>
<dbReference type="Gene3D" id="3.40.50.300">
    <property type="entry name" value="P-loop containing nucleotide triphosphate hydrolases"/>
    <property type="match status" value="1"/>
</dbReference>
<evidence type="ECO:0000256" key="5">
    <source>
        <dbReference type="ARBA" id="ARBA00022806"/>
    </source>
</evidence>
<feature type="region of interest" description="Disordered" evidence="9">
    <location>
        <begin position="687"/>
        <end position="708"/>
    </location>
</feature>
<feature type="compositionally biased region" description="Basic and acidic residues" evidence="9">
    <location>
        <begin position="112"/>
        <end position="121"/>
    </location>
</feature>
<gene>
    <name evidence="12" type="ORF">VE01_05188</name>
</gene>
<dbReference type="PROSITE" id="PS51194">
    <property type="entry name" value="HELICASE_CTER"/>
    <property type="match status" value="1"/>
</dbReference>
<dbReference type="InterPro" id="IPR001650">
    <property type="entry name" value="Helicase_C-like"/>
</dbReference>
<comment type="similarity">
    <text evidence="2">Belongs to the SNF2/RAD54 helicase family.</text>
</comment>
<dbReference type="GO" id="GO:0003677">
    <property type="term" value="F:DNA binding"/>
    <property type="evidence" value="ECO:0007669"/>
    <property type="project" value="UniProtKB-KW"/>
</dbReference>
<dbReference type="CDD" id="cd18007">
    <property type="entry name" value="DEXHc_ATRX-like"/>
    <property type="match status" value="1"/>
</dbReference>
<dbReference type="EMBL" id="KV460235">
    <property type="protein sequence ID" value="OBT95444.2"/>
    <property type="molecule type" value="Genomic_DNA"/>
</dbReference>
<keyword evidence="13" id="KW-1185">Reference proteome</keyword>
<feature type="compositionally biased region" description="Polar residues" evidence="9">
    <location>
        <begin position="2050"/>
        <end position="2077"/>
    </location>
</feature>
<feature type="compositionally biased region" description="Polar residues" evidence="9">
    <location>
        <begin position="1804"/>
        <end position="1813"/>
    </location>
</feature>
<evidence type="ECO:0000256" key="4">
    <source>
        <dbReference type="ARBA" id="ARBA00022801"/>
    </source>
</evidence>